<evidence type="ECO:0000313" key="1">
    <source>
        <dbReference type="EMBL" id="SUV44371.1"/>
    </source>
</evidence>
<gene>
    <name evidence="1" type="ORF">NCTC12862_00114</name>
</gene>
<accession>A0A380ZCG7</accession>
<dbReference type="AlphaFoldDB" id="A0A380ZCG7"/>
<dbReference type="Proteomes" id="UP000254950">
    <property type="component" value="Unassembled WGS sequence"/>
</dbReference>
<evidence type="ECO:0000313" key="2">
    <source>
        <dbReference type="Proteomes" id="UP000254950"/>
    </source>
</evidence>
<proteinExistence type="predicted"/>
<organism evidence="1 2">
    <name type="scientific">Bartonella doshiae</name>
    <dbReference type="NCBI Taxonomy" id="33044"/>
    <lineage>
        <taxon>Bacteria</taxon>
        <taxon>Pseudomonadati</taxon>
        <taxon>Pseudomonadota</taxon>
        <taxon>Alphaproteobacteria</taxon>
        <taxon>Hyphomicrobiales</taxon>
        <taxon>Bartonellaceae</taxon>
        <taxon>Bartonella</taxon>
    </lineage>
</organism>
<name>A0A380ZCG7_BARDO</name>
<reference evidence="1 2" key="1">
    <citation type="submission" date="2018-06" db="EMBL/GenBank/DDBJ databases">
        <authorList>
            <consortium name="Pathogen Informatics"/>
            <person name="Doyle S."/>
        </authorList>
    </citation>
    <scope>NUCLEOTIDE SEQUENCE [LARGE SCALE GENOMIC DNA]</scope>
    <source>
        <strain evidence="1 2">NCTC12862</strain>
    </source>
</reference>
<sequence length="153" mass="17061">MERVTSLVNNALKKLEKKASEEEIQTTYLVLSSGLKSQLGSDAKSTALAYLYALEGVSSWALQTATKNALKGKAEGLNATFMPSTADFYRYCEKLESDIRLQANRLLKNLEKPERTEKAQEAPLTSVCLEKLQRGLEEILKDIEGKQQNSEKC</sequence>
<protein>
    <submittedName>
        <fullName evidence="1">Uncharacterized protein</fullName>
    </submittedName>
</protein>
<dbReference type="EMBL" id="UFTF01000001">
    <property type="protein sequence ID" value="SUV44371.1"/>
    <property type="molecule type" value="Genomic_DNA"/>
</dbReference>